<proteinExistence type="predicted"/>
<reference evidence="1" key="1">
    <citation type="journal article" date="2020" name="Nature">
        <title>Giant virus diversity and host interactions through global metagenomics.</title>
        <authorList>
            <person name="Schulz F."/>
            <person name="Roux S."/>
            <person name="Paez-Espino D."/>
            <person name="Jungbluth S."/>
            <person name="Walsh D.A."/>
            <person name="Denef V.J."/>
            <person name="McMahon K.D."/>
            <person name="Konstantinidis K.T."/>
            <person name="Eloe-Fadrosh E.A."/>
            <person name="Kyrpides N.C."/>
            <person name="Woyke T."/>
        </authorList>
    </citation>
    <scope>NUCLEOTIDE SEQUENCE</scope>
    <source>
        <strain evidence="1">GVMAG-M-3300025727-45</strain>
    </source>
</reference>
<accession>A0A6C0J1S1</accession>
<organism evidence="1">
    <name type="scientific">viral metagenome</name>
    <dbReference type="NCBI Taxonomy" id="1070528"/>
    <lineage>
        <taxon>unclassified sequences</taxon>
        <taxon>metagenomes</taxon>
        <taxon>organismal metagenomes</taxon>
    </lineage>
</organism>
<sequence length="30" mass="3548">MKMNIKKPLTVEVIPPLKNIFFTLCTFFYA</sequence>
<evidence type="ECO:0000313" key="1">
    <source>
        <dbReference type="EMBL" id="QHT99601.1"/>
    </source>
</evidence>
<name>A0A6C0J1S1_9ZZZZ</name>
<protein>
    <submittedName>
        <fullName evidence="1">Uncharacterized protein</fullName>
    </submittedName>
</protein>
<dbReference type="AlphaFoldDB" id="A0A6C0J1S1"/>
<dbReference type="EMBL" id="MN740311">
    <property type="protein sequence ID" value="QHT99601.1"/>
    <property type="molecule type" value="Genomic_DNA"/>
</dbReference>